<reference evidence="2" key="1">
    <citation type="submission" date="2025-08" db="UniProtKB">
        <authorList>
            <consortium name="RefSeq"/>
        </authorList>
    </citation>
    <scope>IDENTIFICATION</scope>
</reference>
<accession>A0AC55D5P8</accession>
<gene>
    <name evidence="2" type="primary">LOC101650765</name>
</gene>
<proteinExistence type="predicted"/>
<keyword evidence="1" id="KW-1185">Reference proteome</keyword>
<organism evidence="1 2">
    <name type="scientific">Echinops telfairi</name>
    <name type="common">Lesser hedgehog tenrec</name>
    <dbReference type="NCBI Taxonomy" id="9371"/>
    <lineage>
        <taxon>Eukaryota</taxon>
        <taxon>Metazoa</taxon>
        <taxon>Chordata</taxon>
        <taxon>Craniata</taxon>
        <taxon>Vertebrata</taxon>
        <taxon>Euteleostomi</taxon>
        <taxon>Mammalia</taxon>
        <taxon>Eutheria</taxon>
        <taxon>Afrotheria</taxon>
        <taxon>Tenrecidae</taxon>
        <taxon>Tenrecinae</taxon>
        <taxon>Echinops</taxon>
    </lineage>
</organism>
<evidence type="ECO:0000313" key="2">
    <source>
        <dbReference type="RefSeq" id="XP_045147071.1"/>
    </source>
</evidence>
<evidence type="ECO:0000313" key="1">
    <source>
        <dbReference type="Proteomes" id="UP000694863"/>
    </source>
</evidence>
<sequence length="515" mass="59546">MAEQVALSRTEVCGILREELNQRSAFHKYETHIFVTMGASGDLANKKIYPTLWWLFRDGLLPDATFIVGFGRSHLCVADIRKQSEPFFRATLEEKRKLEEFFAHNSYVTGHYDNPASYQRLHSHMNALHHGSKANHLFYLALPPTVYEVVTKHISETCMSPTGWNRVVMEKPFGKDLESSDRLSNHIAALFREDQIYRIDHYLGKEMVQNLMVLRFANRIFGPIWNRDNIACVILTFKEPFGTEGRARYFDELGIIREVMQNHLLQMLCLVAMEKPASTDSDHVRDEKVKVLKCISEAKADDVVLGQYVGNPRGQGEAKNGYLDDPTVPRDSTTATFATVVLYVENERWDGVPFILRCGKALNELKAEVRLQFQDVASDIFLQQCKRNELVIRVQPNEAVYTKLMTKKPGMFFNTEESELDLTYSSRYRNVKLPDAYERLILDVFCGSQMHFVRSDELREAWRIFTPLLHKLEREKPRPISYAYGSRGPPEADELMKKVGFQYEGTYKWVNPHKH</sequence>
<dbReference type="Proteomes" id="UP000694863">
    <property type="component" value="Unplaced"/>
</dbReference>
<protein>
    <submittedName>
        <fullName evidence="2">Glucose-6-phosphate 1-dehydrogenase-like</fullName>
    </submittedName>
</protein>
<name>A0AC55D5P8_ECHTE</name>
<dbReference type="RefSeq" id="XP_045147071.1">
    <property type="nucleotide sequence ID" value="XM_045291136.1"/>
</dbReference>